<dbReference type="STRING" id="546874.SAMN04488544_4069"/>
<evidence type="ECO:0000313" key="8">
    <source>
        <dbReference type="Proteomes" id="UP000198825"/>
    </source>
</evidence>
<dbReference type="GO" id="GO:0016757">
    <property type="term" value="F:glycosyltransferase activity"/>
    <property type="evidence" value="ECO:0007669"/>
    <property type="project" value="UniProtKB-KW"/>
</dbReference>
<evidence type="ECO:0000256" key="5">
    <source>
        <dbReference type="SAM" id="Phobius"/>
    </source>
</evidence>
<dbReference type="PANTHER" id="PTHR43179:SF12">
    <property type="entry name" value="GALACTOFURANOSYLTRANSFERASE GLFT2"/>
    <property type="match status" value="1"/>
</dbReference>
<dbReference type="OrthoDB" id="5174363at2"/>
<keyword evidence="5" id="KW-1133">Transmembrane helix</keyword>
<organism evidence="7 8">
    <name type="scientific">Microlunatus sagamiharensis</name>
    <dbReference type="NCBI Taxonomy" id="546874"/>
    <lineage>
        <taxon>Bacteria</taxon>
        <taxon>Bacillati</taxon>
        <taxon>Actinomycetota</taxon>
        <taxon>Actinomycetes</taxon>
        <taxon>Propionibacteriales</taxon>
        <taxon>Propionibacteriaceae</taxon>
        <taxon>Microlunatus</taxon>
    </lineage>
</organism>
<dbReference type="EMBL" id="LT629799">
    <property type="protein sequence ID" value="SDV04940.1"/>
    <property type="molecule type" value="Genomic_DNA"/>
</dbReference>
<reference evidence="8" key="1">
    <citation type="submission" date="2016-10" db="EMBL/GenBank/DDBJ databases">
        <authorList>
            <person name="Varghese N."/>
            <person name="Submissions S."/>
        </authorList>
    </citation>
    <scope>NUCLEOTIDE SEQUENCE [LARGE SCALE GENOMIC DNA]</scope>
    <source>
        <strain evidence="8">DSM 21743</strain>
    </source>
</reference>
<keyword evidence="5" id="KW-0472">Membrane</keyword>
<feature type="transmembrane region" description="Helical" evidence="5">
    <location>
        <begin position="266"/>
        <end position="284"/>
    </location>
</feature>
<keyword evidence="3" id="KW-0328">Glycosyltransferase</keyword>
<evidence type="ECO:0000259" key="6">
    <source>
        <dbReference type="Pfam" id="PF00535"/>
    </source>
</evidence>
<dbReference type="AlphaFoldDB" id="A0A1H2NHS9"/>
<evidence type="ECO:0000313" key="7">
    <source>
        <dbReference type="EMBL" id="SDV04940.1"/>
    </source>
</evidence>
<dbReference type="Proteomes" id="UP000198825">
    <property type="component" value="Chromosome I"/>
</dbReference>
<dbReference type="RefSeq" id="WP_091078811.1">
    <property type="nucleotide sequence ID" value="NZ_LT629799.1"/>
</dbReference>
<comment type="pathway">
    <text evidence="1">Cell wall biogenesis; cell wall polysaccharide biosynthesis.</text>
</comment>
<sequence>MTAIAERPLGLWLDERLFSSPGTLDVPLAIEVEARGPRHELAVVVLTQCNRPEELRRALASVRAQRGVDLQLVLVVNGAQAEDAARLVVPRLEQNDHFIVLPENAGIPGGRNIGAAAADAQVVMFLDDDAELLGPDVLAGVVARFAADDGLGAMAIRLVDHEGLTQRRHVPRVGSRSFARSGEVTHFIGAACAVRAEAFHAVEGFEQRFFYAMEESDLSWRLMDAGWSLWYAADLTAFHPRTTPSRHPGHVLLTARNRFWAAWRSLPLLVALAYVSIWTVLAVVRGGAARQVLAGYRQAWAARPHRRPMRWRTVWRMTRLGRPPVL</sequence>
<dbReference type="InterPro" id="IPR001173">
    <property type="entry name" value="Glyco_trans_2-like"/>
</dbReference>
<dbReference type="PANTHER" id="PTHR43179">
    <property type="entry name" value="RHAMNOSYLTRANSFERASE WBBL"/>
    <property type="match status" value="1"/>
</dbReference>
<proteinExistence type="inferred from homology"/>
<dbReference type="InterPro" id="IPR029044">
    <property type="entry name" value="Nucleotide-diphossugar_trans"/>
</dbReference>
<gene>
    <name evidence="7" type="ORF">SAMN04488544_4069</name>
</gene>
<protein>
    <submittedName>
        <fullName evidence="7">Glycosyl transferase family 2</fullName>
    </submittedName>
</protein>
<evidence type="ECO:0000256" key="1">
    <source>
        <dbReference type="ARBA" id="ARBA00004776"/>
    </source>
</evidence>
<dbReference type="Gene3D" id="3.90.550.10">
    <property type="entry name" value="Spore Coat Polysaccharide Biosynthesis Protein SpsA, Chain A"/>
    <property type="match status" value="1"/>
</dbReference>
<dbReference type="SUPFAM" id="SSF53448">
    <property type="entry name" value="Nucleotide-diphospho-sugar transferases"/>
    <property type="match status" value="1"/>
</dbReference>
<feature type="domain" description="Glycosyltransferase 2-like" evidence="6">
    <location>
        <begin position="44"/>
        <end position="199"/>
    </location>
</feature>
<dbReference type="Pfam" id="PF00535">
    <property type="entry name" value="Glycos_transf_2"/>
    <property type="match status" value="1"/>
</dbReference>
<evidence type="ECO:0000256" key="3">
    <source>
        <dbReference type="ARBA" id="ARBA00022676"/>
    </source>
</evidence>
<comment type="similarity">
    <text evidence="2">Belongs to the glycosyltransferase 2 family.</text>
</comment>
<keyword evidence="5" id="KW-0812">Transmembrane</keyword>
<evidence type="ECO:0000256" key="2">
    <source>
        <dbReference type="ARBA" id="ARBA00006739"/>
    </source>
</evidence>
<accession>A0A1H2NHS9</accession>
<keyword evidence="8" id="KW-1185">Reference proteome</keyword>
<evidence type="ECO:0000256" key="4">
    <source>
        <dbReference type="ARBA" id="ARBA00022679"/>
    </source>
</evidence>
<keyword evidence="4 7" id="KW-0808">Transferase</keyword>
<name>A0A1H2NHS9_9ACTN</name>